<gene>
    <name evidence="11" type="ORF">AN964_02435</name>
</gene>
<dbReference type="Pfam" id="PF02518">
    <property type="entry name" value="HATPase_c"/>
    <property type="match status" value="1"/>
</dbReference>
<keyword evidence="2 9" id="KW-0597">Phosphoprotein</keyword>
<comment type="PTM">
    <text evidence="9">Autophosphorylated.</text>
</comment>
<dbReference type="GO" id="GO:0046983">
    <property type="term" value="F:protein dimerization activity"/>
    <property type="evidence" value="ECO:0007669"/>
    <property type="project" value="InterPro"/>
</dbReference>
<dbReference type="InterPro" id="IPR003594">
    <property type="entry name" value="HATPase_dom"/>
</dbReference>
<dbReference type="GO" id="GO:0005737">
    <property type="term" value="C:cytoplasm"/>
    <property type="evidence" value="ECO:0007669"/>
    <property type="project" value="InterPro"/>
</dbReference>
<evidence type="ECO:0000313" key="11">
    <source>
        <dbReference type="EMBL" id="KQL52504.1"/>
    </source>
</evidence>
<dbReference type="OrthoDB" id="9760839at2"/>
<proteinExistence type="predicted"/>
<evidence type="ECO:0000256" key="2">
    <source>
        <dbReference type="ARBA" id="ARBA00022553"/>
    </source>
</evidence>
<evidence type="ECO:0000256" key="7">
    <source>
        <dbReference type="ARBA" id="ARBA00023012"/>
    </source>
</evidence>
<evidence type="ECO:0000313" key="12">
    <source>
        <dbReference type="Proteomes" id="UP000051888"/>
    </source>
</evidence>
<sequence>MVKQDIEKLFLTNIFYYIQDGIIVMTQSREIVKMNPAAERLSGWKIGDKVPYCSFCQQRKLCDGEERCYLISREEVPYFLSEMPTYHGNMIDVEMSTALIFEDDESKEKYYLLVLRDQALKKNEEEARISKLMLKRLTEAKEMEHKRLAQELHDGVGQSLFSIAIALDNVITRVQDIKLHEYINEVRAELGKVMEDVKSYSQQLRPKSLDELGLIPTIISLIQSSEKKMSGSTFHFSYNFNERLHPLLEINLYRVIQEALHNIMKYSHATEVNIKVEKKADTIFISIIDNGVGFQLDEKKEGLGLKHMQERISQIQGTMVIHSDLNHGTAITMNVPMNMEVEDESFNRG</sequence>
<evidence type="ECO:0000256" key="6">
    <source>
        <dbReference type="ARBA" id="ARBA00022840"/>
    </source>
</evidence>
<evidence type="ECO:0000256" key="8">
    <source>
        <dbReference type="PIRNR" id="PIRNR037432"/>
    </source>
</evidence>
<dbReference type="InterPro" id="IPR017203">
    <property type="entry name" value="Sig_transdc_His_kinase_NreB"/>
</dbReference>
<dbReference type="Gene3D" id="3.30.565.10">
    <property type="entry name" value="Histidine kinase-like ATPase, C-terminal domain"/>
    <property type="match status" value="1"/>
</dbReference>
<dbReference type="RefSeq" id="WP_055738195.1">
    <property type="nucleotide sequence ID" value="NZ_JAAIWL010000065.1"/>
</dbReference>
<keyword evidence="5 8" id="KW-0418">Kinase</keyword>
<dbReference type="CDD" id="cd16917">
    <property type="entry name" value="HATPase_UhpB-NarQ-NarX-like"/>
    <property type="match status" value="1"/>
</dbReference>
<dbReference type="EMBL" id="LJJC01000004">
    <property type="protein sequence ID" value="KQL52504.1"/>
    <property type="molecule type" value="Genomic_DNA"/>
</dbReference>
<keyword evidence="3 8" id="KW-0808">Transferase</keyword>
<evidence type="ECO:0000256" key="5">
    <source>
        <dbReference type="ARBA" id="ARBA00022777"/>
    </source>
</evidence>
<dbReference type="GO" id="GO:0016020">
    <property type="term" value="C:membrane"/>
    <property type="evidence" value="ECO:0007669"/>
    <property type="project" value="InterPro"/>
</dbReference>
<dbReference type="PATRIC" id="fig|157838.3.peg.539"/>
<dbReference type="Gene3D" id="3.30.450.20">
    <property type="entry name" value="PAS domain"/>
    <property type="match status" value="1"/>
</dbReference>
<dbReference type="EC" id="2.7.13.3" evidence="8"/>
<keyword evidence="4 8" id="KW-0547">Nucleotide-binding</keyword>
<accession>A0A0Q3TEI5</accession>
<feature type="modified residue" description="Phosphohistidine; by autocatalysis" evidence="9">
    <location>
        <position position="153"/>
    </location>
</feature>
<dbReference type="InterPro" id="IPR011712">
    <property type="entry name" value="Sig_transdc_His_kin_sub3_dim/P"/>
</dbReference>
<dbReference type="PIRSF" id="PIRSF037432">
    <property type="entry name" value="STHK_NreB"/>
    <property type="match status" value="1"/>
</dbReference>
<dbReference type="InterPro" id="IPR035965">
    <property type="entry name" value="PAS-like_dom_sf"/>
</dbReference>
<dbReference type="AlphaFoldDB" id="A0A0Q3TEI5"/>
<dbReference type="PANTHER" id="PTHR24421">
    <property type="entry name" value="NITRATE/NITRITE SENSOR PROTEIN NARX-RELATED"/>
    <property type="match status" value="1"/>
</dbReference>
<organism evidence="11 12">
    <name type="scientific">Heyndrickxia shackletonii</name>
    <dbReference type="NCBI Taxonomy" id="157838"/>
    <lineage>
        <taxon>Bacteria</taxon>
        <taxon>Bacillati</taxon>
        <taxon>Bacillota</taxon>
        <taxon>Bacilli</taxon>
        <taxon>Bacillales</taxon>
        <taxon>Bacillaceae</taxon>
        <taxon>Heyndrickxia</taxon>
    </lineage>
</organism>
<reference evidence="11 12" key="1">
    <citation type="submission" date="2015-09" db="EMBL/GenBank/DDBJ databases">
        <title>Genome sequencing project for genomic taxonomy and phylogenomics of Bacillus-like bacteria.</title>
        <authorList>
            <person name="Liu B."/>
            <person name="Wang J."/>
            <person name="Zhu Y."/>
            <person name="Liu G."/>
            <person name="Chen Q."/>
            <person name="Chen Z."/>
            <person name="Lan J."/>
            <person name="Che J."/>
            <person name="Ge C."/>
            <person name="Shi H."/>
            <person name="Pan Z."/>
            <person name="Liu X."/>
        </authorList>
    </citation>
    <scope>NUCLEOTIDE SEQUENCE [LARGE SCALE GENOMIC DNA]</scope>
    <source>
        <strain evidence="11 12">LMG 18435</strain>
    </source>
</reference>
<dbReference type="SMART" id="SM00387">
    <property type="entry name" value="HATPase_c"/>
    <property type="match status" value="1"/>
</dbReference>
<dbReference type="InterPro" id="IPR000014">
    <property type="entry name" value="PAS"/>
</dbReference>
<dbReference type="SUPFAM" id="SSF55874">
    <property type="entry name" value="ATPase domain of HSP90 chaperone/DNA topoisomerase II/histidine kinase"/>
    <property type="match status" value="1"/>
</dbReference>
<keyword evidence="7 8" id="KW-0902">Two-component regulatory system</keyword>
<dbReference type="InterPro" id="IPR036890">
    <property type="entry name" value="HATPase_C_sf"/>
</dbReference>
<evidence type="ECO:0000256" key="1">
    <source>
        <dbReference type="ARBA" id="ARBA00000085"/>
    </source>
</evidence>
<dbReference type="GO" id="GO:0000155">
    <property type="term" value="F:phosphorelay sensor kinase activity"/>
    <property type="evidence" value="ECO:0007669"/>
    <property type="project" value="InterPro"/>
</dbReference>
<protein>
    <recommendedName>
        <fullName evidence="8">Sensor histidine kinase</fullName>
        <ecNumber evidence="8">2.7.13.3</ecNumber>
    </recommendedName>
</protein>
<dbReference type="Pfam" id="PF07730">
    <property type="entry name" value="HisKA_3"/>
    <property type="match status" value="1"/>
</dbReference>
<dbReference type="PROSITE" id="PS50109">
    <property type="entry name" value="HIS_KIN"/>
    <property type="match status" value="1"/>
</dbReference>
<dbReference type="SUPFAM" id="SSF55785">
    <property type="entry name" value="PYP-like sensor domain (PAS domain)"/>
    <property type="match status" value="1"/>
</dbReference>
<keyword evidence="6 8" id="KW-0067">ATP-binding</keyword>
<feature type="domain" description="Histidine kinase" evidence="10">
    <location>
        <begin position="147"/>
        <end position="339"/>
    </location>
</feature>
<dbReference type="STRING" id="157838.AN964_02435"/>
<comment type="caution">
    <text evidence="11">The sequence shown here is derived from an EMBL/GenBank/DDBJ whole genome shotgun (WGS) entry which is preliminary data.</text>
</comment>
<dbReference type="InterPro" id="IPR050482">
    <property type="entry name" value="Sensor_HK_TwoCompSys"/>
</dbReference>
<dbReference type="GO" id="GO:0005506">
    <property type="term" value="F:iron ion binding"/>
    <property type="evidence" value="ECO:0007669"/>
    <property type="project" value="InterPro"/>
</dbReference>
<evidence type="ECO:0000259" key="10">
    <source>
        <dbReference type="PROSITE" id="PS50109"/>
    </source>
</evidence>
<dbReference type="NCBIfam" id="TIGR00229">
    <property type="entry name" value="sensory_box"/>
    <property type="match status" value="1"/>
</dbReference>
<evidence type="ECO:0000256" key="9">
    <source>
        <dbReference type="PIRSR" id="PIRSR037432-51"/>
    </source>
</evidence>
<dbReference type="Proteomes" id="UP000051888">
    <property type="component" value="Unassembled WGS sequence"/>
</dbReference>
<evidence type="ECO:0000256" key="4">
    <source>
        <dbReference type="ARBA" id="ARBA00022741"/>
    </source>
</evidence>
<evidence type="ECO:0000256" key="3">
    <source>
        <dbReference type="ARBA" id="ARBA00022679"/>
    </source>
</evidence>
<dbReference type="InterPro" id="IPR005467">
    <property type="entry name" value="His_kinase_dom"/>
</dbReference>
<dbReference type="PANTHER" id="PTHR24421:SF10">
    <property type="entry name" value="NITRATE_NITRITE SENSOR PROTEIN NARQ"/>
    <property type="match status" value="1"/>
</dbReference>
<keyword evidence="12" id="KW-1185">Reference proteome</keyword>
<comment type="catalytic activity">
    <reaction evidence="1 8">
        <text>ATP + protein L-histidine = ADP + protein N-phospho-L-histidine.</text>
        <dbReference type="EC" id="2.7.13.3"/>
    </reaction>
</comment>
<dbReference type="GO" id="GO:0005524">
    <property type="term" value="F:ATP binding"/>
    <property type="evidence" value="ECO:0007669"/>
    <property type="project" value="UniProtKB-KW"/>
</dbReference>
<name>A0A0Q3TEI5_9BACI</name>
<dbReference type="Gene3D" id="1.20.5.1930">
    <property type="match status" value="1"/>
</dbReference>